<protein>
    <submittedName>
        <fullName evidence="2">Uncharacterized protein</fullName>
    </submittedName>
</protein>
<evidence type="ECO:0000313" key="2">
    <source>
        <dbReference type="EMBL" id="MEU8135048.1"/>
    </source>
</evidence>
<proteinExistence type="predicted"/>
<accession>A0ABV3DH09</accession>
<comment type="caution">
    <text evidence="2">The sequence shown here is derived from an EMBL/GenBank/DDBJ whole genome shotgun (WGS) entry which is preliminary data.</text>
</comment>
<dbReference type="EMBL" id="JBEZFP010000035">
    <property type="protein sequence ID" value="MEU8135048.1"/>
    <property type="molecule type" value="Genomic_DNA"/>
</dbReference>
<dbReference type="Proteomes" id="UP001551482">
    <property type="component" value="Unassembled WGS sequence"/>
</dbReference>
<keyword evidence="3" id="KW-1185">Reference proteome</keyword>
<evidence type="ECO:0000256" key="1">
    <source>
        <dbReference type="SAM" id="MobiDB-lite"/>
    </source>
</evidence>
<feature type="compositionally biased region" description="Polar residues" evidence="1">
    <location>
        <begin position="14"/>
        <end position="44"/>
    </location>
</feature>
<feature type="compositionally biased region" description="Low complexity" evidence="1">
    <location>
        <begin position="45"/>
        <end position="57"/>
    </location>
</feature>
<feature type="region of interest" description="Disordered" evidence="1">
    <location>
        <begin position="1"/>
        <end position="69"/>
    </location>
</feature>
<gene>
    <name evidence="2" type="ORF">AB0C36_16210</name>
</gene>
<reference evidence="2 3" key="1">
    <citation type="submission" date="2024-06" db="EMBL/GenBank/DDBJ databases">
        <title>The Natural Products Discovery Center: Release of the First 8490 Sequenced Strains for Exploring Actinobacteria Biosynthetic Diversity.</title>
        <authorList>
            <person name="Kalkreuter E."/>
            <person name="Kautsar S.A."/>
            <person name="Yang D."/>
            <person name="Bader C.D."/>
            <person name="Teijaro C.N."/>
            <person name="Fluegel L."/>
            <person name="Davis C.M."/>
            <person name="Simpson J.R."/>
            <person name="Lauterbach L."/>
            <person name="Steele A.D."/>
            <person name="Gui C."/>
            <person name="Meng S."/>
            <person name="Li G."/>
            <person name="Viehrig K."/>
            <person name="Ye F."/>
            <person name="Su P."/>
            <person name="Kiefer A.F."/>
            <person name="Nichols A."/>
            <person name="Cepeda A.J."/>
            <person name="Yan W."/>
            <person name="Fan B."/>
            <person name="Jiang Y."/>
            <person name="Adhikari A."/>
            <person name="Zheng C.-J."/>
            <person name="Schuster L."/>
            <person name="Cowan T.M."/>
            <person name="Smanski M.J."/>
            <person name="Chevrette M.G."/>
            <person name="De Carvalho L.P.S."/>
            <person name="Shen B."/>
        </authorList>
    </citation>
    <scope>NUCLEOTIDE SEQUENCE [LARGE SCALE GENOMIC DNA]</scope>
    <source>
        <strain evidence="2 3">NPDC048946</strain>
    </source>
</reference>
<evidence type="ECO:0000313" key="3">
    <source>
        <dbReference type="Proteomes" id="UP001551482"/>
    </source>
</evidence>
<name>A0ABV3DH09_9ACTN</name>
<feature type="region of interest" description="Disordered" evidence="1">
    <location>
        <begin position="283"/>
        <end position="318"/>
    </location>
</feature>
<dbReference type="RefSeq" id="WP_358354260.1">
    <property type="nucleotide sequence ID" value="NZ_JBEZFP010000035.1"/>
</dbReference>
<organism evidence="2 3">
    <name type="scientific">Streptodolium elevatio</name>
    <dbReference type="NCBI Taxonomy" id="3157996"/>
    <lineage>
        <taxon>Bacteria</taxon>
        <taxon>Bacillati</taxon>
        <taxon>Actinomycetota</taxon>
        <taxon>Actinomycetes</taxon>
        <taxon>Kitasatosporales</taxon>
        <taxon>Streptomycetaceae</taxon>
        <taxon>Streptodolium</taxon>
    </lineage>
</organism>
<sequence length="318" mass="34047">MTEALAQPIVSAKPKSTSESQPQIRTEPQPQAQTRSLSQSQAQSPTRPQHPTQVRPQVRPPARPVGRPAVRCTTHAAVRPAGAAPVKRAARSRGGTSAAAELDDQLALAATTGQCLVAVSRALRMALRAVESWRADPGRAGCLCRAAEEIRVAIALIEGVTPPRLRRGAVWTGPVEEVVRYPVSTVARLLGRTVRVMRGLAQGGATPSSSGPSQGTAAVTLDATARTQCRTAWEHAFHSLVRLRAVQEAATWFPDSPVDPWLLLAAEAPFRLDCPQCDRLRRRRRSTASGDGDEHVGAKIIPFPQRPGPRSSGTNHVC</sequence>